<dbReference type="KEGG" id="cmh:VO01_00040"/>
<evidence type="ECO:0000313" key="6">
    <source>
        <dbReference type="Proteomes" id="UP000266634"/>
    </source>
</evidence>
<keyword evidence="1" id="KW-1133">Transmembrane helix</keyword>
<dbReference type="EMBL" id="QWEA01000001">
    <property type="protein sequence ID" value="RIJ45135.1"/>
    <property type="molecule type" value="Genomic_DNA"/>
</dbReference>
<sequence length="135" mass="14320">MSSVAEKLAKKSSRATTTKQVRLKLVYVDFWSALKLAFLFSVVLGIITVVATFLIYVVLQTTNVFGTVDQLFQEVSGSADFSLQDVFGLGQVLGFAIVVAVLNIVVGTVLGAVAALLYNLSVRITGGVLVGFTNA</sequence>
<dbReference type="AlphaFoldDB" id="A0A0D5CDT6"/>
<feature type="domain" description="DUF3566" evidence="2">
    <location>
        <begin position="19"/>
        <end position="133"/>
    </location>
</feature>
<dbReference type="OrthoDB" id="3240216at2"/>
<feature type="transmembrane region" description="Helical" evidence="1">
    <location>
        <begin position="36"/>
        <end position="59"/>
    </location>
</feature>
<evidence type="ECO:0000259" key="2">
    <source>
        <dbReference type="Pfam" id="PF12089"/>
    </source>
</evidence>
<evidence type="ECO:0000313" key="4">
    <source>
        <dbReference type="EMBL" id="RIJ45135.1"/>
    </source>
</evidence>
<keyword evidence="1" id="KW-0472">Membrane</keyword>
<dbReference type="Proteomes" id="UP000266634">
    <property type="component" value="Unassembled WGS sequence"/>
</dbReference>
<keyword evidence="1" id="KW-0812">Transmembrane</keyword>
<reference evidence="4 6" key="2">
    <citation type="submission" date="2018-08" db="EMBL/GenBank/DDBJ databases">
        <title>Genome Sequence of Clavibacter michiganensis Subspecies type strains, and the Atypical Peach-Colored Strains Isolated from Tomato.</title>
        <authorList>
            <person name="Osdaghi E."/>
            <person name="Portier P."/>
            <person name="Briand M."/>
            <person name="Jacques M.-A."/>
        </authorList>
    </citation>
    <scope>NUCLEOTIDE SEQUENCE [LARGE SCALE GENOMIC DNA]</scope>
    <source>
        <strain evidence="4 6">CFBP 6488</strain>
    </source>
</reference>
<evidence type="ECO:0000256" key="1">
    <source>
        <dbReference type="SAM" id="Phobius"/>
    </source>
</evidence>
<evidence type="ECO:0000313" key="5">
    <source>
        <dbReference type="Proteomes" id="UP000032604"/>
    </source>
</evidence>
<dbReference type="Pfam" id="PF12089">
    <property type="entry name" value="DUF3566"/>
    <property type="match status" value="1"/>
</dbReference>
<dbReference type="RefSeq" id="WP_011931227.1">
    <property type="nucleotide sequence ID" value="NZ_CP011043.1"/>
</dbReference>
<proteinExistence type="predicted"/>
<evidence type="ECO:0000313" key="3">
    <source>
        <dbReference type="EMBL" id="AJW77768.1"/>
    </source>
</evidence>
<dbReference type="PATRIC" id="fig|33014.5.peg.8"/>
<gene>
    <name evidence="4" type="ORF">DZF93_00095</name>
    <name evidence="3" type="ORF">VO01_00040</name>
</gene>
<feature type="transmembrane region" description="Helical" evidence="1">
    <location>
        <begin position="92"/>
        <end position="118"/>
    </location>
</feature>
<reference evidence="3 5" key="1">
    <citation type="journal article" date="2015" name="Genome Announc.">
        <title>Complete Genome Sequence of Clavibacter michiganensis subsp. insidiosus R1-1 Using PacBio Single-Molecule Real-Time Technology.</title>
        <authorList>
            <person name="Lu Y."/>
            <person name="Samac D.A."/>
            <person name="Glazebrook J."/>
            <person name="Ishimaru C.A."/>
        </authorList>
    </citation>
    <scope>NUCLEOTIDE SEQUENCE [LARGE SCALE GENOMIC DNA]</scope>
    <source>
        <strain evidence="3 5">R1-1</strain>
    </source>
</reference>
<dbReference type="InterPro" id="IPR021949">
    <property type="entry name" value="DUF3566_TM"/>
</dbReference>
<dbReference type="EMBL" id="CP011043">
    <property type="protein sequence ID" value="AJW77768.1"/>
    <property type="molecule type" value="Genomic_DNA"/>
</dbReference>
<accession>A0A0D5CDT6</accession>
<organism evidence="3 5">
    <name type="scientific">Clavibacter michiganensis subsp. insidiosus</name>
    <dbReference type="NCBI Taxonomy" id="33014"/>
    <lineage>
        <taxon>Bacteria</taxon>
        <taxon>Bacillati</taxon>
        <taxon>Actinomycetota</taxon>
        <taxon>Actinomycetes</taxon>
        <taxon>Micrococcales</taxon>
        <taxon>Microbacteriaceae</taxon>
        <taxon>Clavibacter</taxon>
    </lineage>
</organism>
<dbReference type="GeneID" id="92981879"/>
<protein>
    <submittedName>
        <fullName evidence="4">DUF3566 domain-containing protein</fullName>
    </submittedName>
    <submittedName>
        <fullName evidence="3">Membrane protein</fullName>
    </submittedName>
</protein>
<dbReference type="Proteomes" id="UP000032604">
    <property type="component" value="Chromosome"/>
</dbReference>
<name>A0A0D5CDT6_9MICO</name>
<dbReference type="HOGENOM" id="CLU_046697_4_1_11"/>